<dbReference type="RefSeq" id="XP_056508853.1">
    <property type="nucleotide sequence ID" value="XM_056658560.1"/>
</dbReference>
<reference evidence="1" key="2">
    <citation type="journal article" date="2023" name="IMA Fungus">
        <title>Comparative genomic study of the Penicillium genus elucidates a diverse pangenome and 15 lateral gene transfer events.</title>
        <authorList>
            <person name="Petersen C."/>
            <person name="Sorensen T."/>
            <person name="Nielsen M.R."/>
            <person name="Sondergaard T.E."/>
            <person name="Sorensen J.L."/>
            <person name="Fitzpatrick D.A."/>
            <person name="Frisvad J.C."/>
            <person name="Nielsen K.L."/>
        </authorList>
    </citation>
    <scope>NUCLEOTIDE SEQUENCE</scope>
    <source>
        <strain evidence="1">IBT 34128</strain>
    </source>
</reference>
<keyword evidence="2" id="KW-1185">Reference proteome</keyword>
<proteinExistence type="predicted"/>
<accession>A0A9W9JYW1</accession>
<organism evidence="1 2">
    <name type="scientific">Penicillium alfredii</name>
    <dbReference type="NCBI Taxonomy" id="1506179"/>
    <lineage>
        <taxon>Eukaryota</taxon>
        <taxon>Fungi</taxon>
        <taxon>Dikarya</taxon>
        <taxon>Ascomycota</taxon>
        <taxon>Pezizomycotina</taxon>
        <taxon>Eurotiomycetes</taxon>
        <taxon>Eurotiomycetidae</taxon>
        <taxon>Eurotiales</taxon>
        <taxon>Aspergillaceae</taxon>
        <taxon>Penicillium</taxon>
    </lineage>
</organism>
<name>A0A9W9JYW1_9EURO</name>
<gene>
    <name evidence="1" type="ORF">NUU61_008035</name>
</gene>
<evidence type="ECO:0000313" key="2">
    <source>
        <dbReference type="Proteomes" id="UP001141434"/>
    </source>
</evidence>
<reference evidence="1" key="1">
    <citation type="submission" date="2022-11" db="EMBL/GenBank/DDBJ databases">
        <authorList>
            <person name="Petersen C."/>
        </authorList>
    </citation>
    <scope>NUCLEOTIDE SEQUENCE</scope>
    <source>
        <strain evidence="1">IBT 34128</strain>
    </source>
</reference>
<dbReference type="EMBL" id="JAPMSZ010000010">
    <property type="protein sequence ID" value="KAJ5086728.1"/>
    <property type="molecule type" value="Genomic_DNA"/>
</dbReference>
<dbReference type="OrthoDB" id="4364017at2759"/>
<dbReference type="AlphaFoldDB" id="A0A9W9JYW1"/>
<comment type="caution">
    <text evidence="1">The sequence shown here is derived from an EMBL/GenBank/DDBJ whole genome shotgun (WGS) entry which is preliminary data.</text>
</comment>
<evidence type="ECO:0000313" key="1">
    <source>
        <dbReference type="EMBL" id="KAJ5086728.1"/>
    </source>
</evidence>
<sequence>MSRIAKETALPLRTAVPPLMIEQRTVEQRWWSGLSPMEEQAWRKGGCLTAPPEAVTGNWESRQAFVREPCCVPPKVTIEDRETAEQTHETIYMGIPTPLIIYTDGSGYQR</sequence>
<protein>
    <submittedName>
        <fullName evidence="1">Uncharacterized protein</fullName>
    </submittedName>
</protein>
<dbReference type="Proteomes" id="UP001141434">
    <property type="component" value="Unassembled WGS sequence"/>
</dbReference>
<dbReference type="GeneID" id="81397729"/>